<dbReference type="AlphaFoldDB" id="A0A3B0V9I5"/>
<dbReference type="Gene3D" id="3.30.450.20">
    <property type="entry name" value="PAS domain"/>
    <property type="match status" value="1"/>
</dbReference>
<dbReference type="SUPFAM" id="SSF55874">
    <property type="entry name" value="ATPase domain of HSP90 chaperone/DNA topoisomerase II/histidine kinase"/>
    <property type="match status" value="1"/>
</dbReference>
<dbReference type="Pfam" id="PF01590">
    <property type="entry name" value="GAF"/>
    <property type="match status" value="1"/>
</dbReference>
<dbReference type="SMART" id="SM00387">
    <property type="entry name" value="HATPase_c"/>
    <property type="match status" value="1"/>
</dbReference>
<dbReference type="InterPro" id="IPR035965">
    <property type="entry name" value="PAS-like_dom_sf"/>
</dbReference>
<dbReference type="PRINTS" id="PR00344">
    <property type="entry name" value="BCTRLSENSOR"/>
</dbReference>
<dbReference type="InterPro" id="IPR005467">
    <property type="entry name" value="His_kinase_dom"/>
</dbReference>
<evidence type="ECO:0000256" key="1">
    <source>
        <dbReference type="ARBA" id="ARBA00022553"/>
    </source>
</evidence>
<dbReference type="InterPro" id="IPR003661">
    <property type="entry name" value="HisK_dim/P_dom"/>
</dbReference>
<dbReference type="NCBIfam" id="TIGR00229">
    <property type="entry name" value="sensory_box"/>
    <property type="match status" value="1"/>
</dbReference>
<dbReference type="InterPro" id="IPR000014">
    <property type="entry name" value="PAS"/>
</dbReference>
<dbReference type="PROSITE" id="PS50113">
    <property type="entry name" value="PAC"/>
    <property type="match status" value="1"/>
</dbReference>
<dbReference type="InterPro" id="IPR000700">
    <property type="entry name" value="PAS-assoc_C"/>
</dbReference>
<name>A0A3B0V9I5_9ZZZZ</name>
<dbReference type="Pfam" id="PF00512">
    <property type="entry name" value="HisKA"/>
    <property type="match status" value="1"/>
</dbReference>
<dbReference type="Pfam" id="PF02518">
    <property type="entry name" value="HATPase_c"/>
    <property type="match status" value="1"/>
</dbReference>
<dbReference type="InterPro" id="IPR001610">
    <property type="entry name" value="PAC"/>
</dbReference>
<evidence type="ECO:0000259" key="2">
    <source>
        <dbReference type="PROSITE" id="PS50109"/>
    </source>
</evidence>
<dbReference type="SMART" id="SM00388">
    <property type="entry name" value="HisKA"/>
    <property type="match status" value="1"/>
</dbReference>
<dbReference type="CDD" id="cd00130">
    <property type="entry name" value="PAS"/>
    <property type="match status" value="1"/>
</dbReference>
<dbReference type="InterPro" id="IPR004358">
    <property type="entry name" value="Sig_transdc_His_kin-like_C"/>
</dbReference>
<dbReference type="PROSITE" id="PS50112">
    <property type="entry name" value="PAS"/>
    <property type="match status" value="1"/>
</dbReference>
<dbReference type="EMBL" id="UOEX01000193">
    <property type="protein sequence ID" value="VAW36983.1"/>
    <property type="molecule type" value="Genomic_DNA"/>
</dbReference>
<gene>
    <name evidence="5" type="ORF">MNBD_DELTA03-100</name>
</gene>
<organism evidence="5">
    <name type="scientific">hydrothermal vent metagenome</name>
    <dbReference type="NCBI Taxonomy" id="652676"/>
    <lineage>
        <taxon>unclassified sequences</taxon>
        <taxon>metagenomes</taxon>
        <taxon>ecological metagenomes</taxon>
    </lineage>
</organism>
<proteinExistence type="predicted"/>
<dbReference type="Gene3D" id="3.30.565.10">
    <property type="entry name" value="Histidine kinase-like ATPase, C-terminal domain"/>
    <property type="match status" value="1"/>
</dbReference>
<dbReference type="CDD" id="cd00082">
    <property type="entry name" value="HisKA"/>
    <property type="match status" value="1"/>
</dbReference>
<evidence type="ECO:0000259" key="4">
    <source>
        <dbReference type="PROSITE" id="PS50113"/>
    </source>
</evidence>
<evidence type="ECO:0000313" key="5">
    <source>
        <dbReference type="EMBL" id="VAW36983.1"/>
    </source>
</evidence>
<dbReference type="Pfam" id="PF13426">
    <property type="entry name" value="PAS_9"/>
    <property type="match status" value="1"/>
</dbReference>
<dbReference type="Gene3D" id="1.10.287.130">
    <property type="match status" value="1"/>
</dbReference>
<dbReference type="InterPro" id="IPR036097">
    <property type="entry name" value="HisK_dim/P_sf"/>
</dbReference>
<evidence type="ECO:0000259" key="3">
    <source>
        <dbReference type="PROSITE" id="PS50112"/>
    </source>
</evidence>
<dbReference type="SUPFAM" id="SSF47384">
    <property type="entry name" value="Homodimeric domain of signal transducing histidine kinase"/>
    <property type="match status" value="1"/>
</dbReference>
<keyword evidence="1" id="KW-0597">Phosphoprotein</keyword>
<dbReference type="PANTHER" id="PTHR43065">
    <property type="entry name" value="SENSOR HISTIDINE KINASE"/>
    <property type="match status" value="1"/>
</dbReference>
<feature type="non-terminal residue" evidence="5">
    <location>
        <position position="1"/>
    </location>
</feature>
<protein>
    <submittedName>
        <fullName evidence="5">Multi-sensor hybrid histidine kinase</fullName>
    </submittedName>
</protein>
<accession>A0A3B0V9I5</accession>
<keyword evidence="5" id="KW-0808">Transferase</keyword>
<dbReference type="InterPro" id="IPR003018">
    <property type="entry name" value="GAF"/>
</dbReference>
<dbReference type="SUPFAM" id="SSF55781">
    <property type="entry name" value="GAF domain-like"/>
    <property type="match status" value="1"/>
</dbReference>
<dbReference type="InterPro" id="IPR029016">
    <property type="entry name" value="GAF-like_dom_sf"/>
</dbReference>
<dbReference type="GO" id="GO:0000155">
    <property type="term" value="F:phosphorelay sensor kinase activity"/>
    <property type="evidence" value="ECO:0007669"/>
    <property type="project" value="InterPro"/>
</dbReference>
<dbReference type="InterPro" id="IPR036890">
    <property type="entry name" value="HATPase_C_sf"/>
</dbReference>
<reference evidence="5" key="1">
    <citation type="submission" date="2018-06" db="EMBL/GenBank/DDBJ databases">
        <authorList>
            <person name="Zhirakovskaya E."/>
        </authorList>
    </citation>
    <scope>NUCLEOTIDE SEQUENCE</scope>
</reference>
<dbReference type="SMART" id="SM00086">
    <property type="entry name" value="PAC"/>
    <property type="match status" value="1"/>
</dbReference>
<dbReference type="PANTHER" id="PTHR43065:SF42">
    <property type="entry name" value="TWO-COMPONENT SENSOR PPRA"/>
    <property type="match status" value="1"/>
</dbReference>
<feature type="domain" description="PAC" evidence="4">
    <location>
        <begin position="180"/>
        <end position="233"/>
    </location>
</feature>
<dbReference type="SUPFAM" id="SSF55785">
    <property type="entry name" value="PYP-like sensor domain (PAS domain)"/>
    <property type="match status" value="1"/>
</dbReference>
<dbReference type="SMART" id="SM00091">
    <property type="entry name" value="PAS"/>
    <property type="match status" value="1"/>
</dbReference>
<sequence length="472" mass="52658">HFDGYHSHKKKMGDNEISKIFQTRRFYVNNDISGSPLIADQELGEREGIKAFVGMPLFVGDNVAGVLGVFSKSYFSELNIKGLRTAADSISLWIEQKAMEQRLWKQTKLFESIFNAVPDAFVFADSEWKIKLCNQGFVNMFGYSDSEVVGLKTKILYADEADFERQGLIRFNPKAKEQLIPYEINFKRRDGTVFPSETIGTVVKTKDEKGIIGYLALVRDVTLRKEAEKHQRHLQKMEALGTLSGGIAHDFNNLLNVISGFTDLTLLDLQVGSLQYRNLREVKNASKRATDLVKQILSFSRGLEEELRPMAVQHLIKEVVNLLSSTLPATIQVKQHIEPCGMVLADTSQIHQVLMNLCTNAFHAMRQTGGVLAIGLRQEEINSVGFKGLSAGNYALLTVSDTGCGMSDDVKERIFEPYFTTKEQEEGTGLGLATVHGIIKAHGGMITVESELNKGSVFRVYLPIINQWAVDG</sequence>
<feature type="domain" description="Histidine kinase" evidence="2">
    <location>
        <begin position="246"/>
        <end position="466"/>
    </location>
</feature>
<dbReference type="Gene3D" id="3.30.450.40">
    <property type="match status" value="1"/>
</dbReference>
<keyword evidence="5" id="KW-0418">Kinase</keyword>
<feature type="non-terminal residue" evidence="5">
    <location>
        <position position="472"/>
    </location>
</feature>
<feature type="domain" description="PAS" evidence="3">
    <location>
        <begin position="106"/>
        <end position="150"/>
    </location>
</feature>
<dbReference type="PROSITE" id="PS50109">
    <property type="entry name" value="HIS_KIN"/>
    <property type="match status" value="1"/>
</dbReference>
<dbReference type="InterPro" id="IPR003594">
    <property type="entry name" value="HATPase_dom"/>
</dbReference>